<dbReference type="Pfam" id="PF12833">
    <property type="entry name" value="HTH_18"/>
    <property type="match status" value="1"/>
</dbReference>
<evidence type="ECO:0000313" key="7">
    <source>
        <dbReference type="Proteomes" id="UP000248764"/>
    </source>
</evidence>
<dbReference type="InterPro" id="IPR018060">
    <property type="entry name" value="HTH_AraC"/>
</dbReference>
<dbReference type="CDD" id="cd03137">
    <property type="entry name" value="GATase1_AraC_1"/>
    <property type="match status" value="1"/>
</dbReference>
<dbReference type="PANTHER" id="PTHR43130:SF3">
    <property type="entry name" value="HTH-TYPE TRANSCRIPTIONAL REGULATOR RV1931C"/>
    <property type="match status" value="1"/>
</dbReference>
<sequence length="329" mass="35468">MSQGSSHRVAQVVAPGSNPFEMAIGMELFGITRPELDVDWYDFVACSTGDDLTVREGLFTMHCPGTLDDVATADTVIAPNRPDPEAGYGDEVIEALRAAAARGARMVSFCTGAFALADAGLLDGRTVTTHWRWADRFRRRYPDVDLRPNVLFVDDGQVLTAAGSAAAIDLGLHIIRTDHGAAVANAVSRRLVFPAHREGGQQQFIERPAPQAGEATLSGVMEWATAHLDHPLTVAELAGRAAMSPSTFHRRFLAETGTTPLRWLHHERIDHARSLLETTALDVGEVARAAGFGTAANLRQHFRRHTGVTPTAYRESHAPAPSTPGRSPG</sequence>
<protein>
    <submittedName>
        <fullName evidence="6">AraC family transcriptional regulator</fullName>
    </submittedName>
</protein>
<name>A0A2W2C8K5_9ACTN</name>
<dbReference type="Gene3D" id="1.10.10.60">
    <property type="entry name" value="Homeodomain-like"/>
    <property type="match status" value="1"/>
</dbReference>
<feature type="region of interest" description="Disordered" evidence="4">
    <location>
        <begin position="308"/>
        <end position="329"/>
    </location>
</feature>
<feature type="domain" description="HTH araC/xylS-type" evidence="5">
    <location>
        <begin position="218"/>
        <end position="316"/>
    </location>
</feature>
<dbReference type="InterPro" id="IPR002818">
    <property type="entry name" value="DJ-1/PfpI"/>
</dbReference>
<evidence type="ECO:0000259" key="5">
    <source>
        <dbReference type="PROSITE" id="PS01124"/>
    </source>
</evidence>
<evidence type="ECO:0000313" key="6">
    <source>
        <dbReference type="EMBL" id="PZF84489.1"/>
    </source>
</evidence>
<accession>A0A2W2C8K5</accession>
<dbReference type="EMBL" id="POTW01000015">
    <property type="protein sequence ID" value="PZF84489.1"/>
    <property type="molecule type" value="Genomic_DNA"/>
</dbReference>
<dbReference type="SUPFAM" id="SSF46689">
    <property type="entry name" value="Homeodomain-like"/>
    <property type="match status" value="2"/>
</dbReference>
<evidence type="ECO:0000256" key="2">
    <source>
        <dbReference type="ARBA" id="ARBA00023125"/>
    </source>
</evidence>
<dbReference type="InterPro" id="IPR029062">
    <property type="entry name" value="Class_I_gatase-like"/>
</dbReference>
<keyword evidence="7" id="KW-1185">Reference proteome</keyword>
<evidence type="ECO:0000256" key="4">
    <source>
        <dbReference type="SAM" id="MobiDB-lite"/>
    </source>
</evidence>
<dbReference type="GO" id="GO:0003700">
    <property type="term" value="F:DNA-binding transcription factor activity"/>
    <property type="evidence" value="ECO:0007669"/>
    <property type="project" value="InterPro"/>
</dbReference>
<keyword evidence="1" id="KW-0805">Transcription regulation</keyword>
<dbReference type="GO" id="GO:0043565">
    <property type="term" value="F:sequence-specific DNA binding"/>
    <property type="evidence" value="ECO:0007669"/>
    <property type="project" value="InterPro"/>
</dbReference>
<proteinExistence type="predicted"/>
<dbReference type="PROSITE" id="PS00041">
    <property type="entry name" value="HTH_ARAC_FAMILY_1"/>
    <property type="match status" value="1"/>
</dbReference>
<keyword evidence="2" id="KW-0238">DNA-binding</keyword>
<organism evidence="6 7">
    <name type="scientific">Jiangella anatolica</name>
    <dbReference type="NCBI Taxonomy" id="2670374"/>
    <lineage>
        <taxon>Bacteria</taxon>
        <taxon>Bacillati</taxon>
        <taxon>Actinomycetota</taxon>
        <taxon>Actinomycetes</taxon>
        <taxon>Jiangellales</taxon>
        <taxon>Jiangellaceae</taxon>
        <taxon>Jiangella</taxon>
    </lineage>
</organism>
<dbReference type="InterPro" id="IPR052158">
    <property type="entry name" value="INH-QAR"/>
</dbReference>
<dbReference type="InterPro" id="IPR018062">
    <property type="entry name" value="HTH_AraC-typ_CS"/>
</dbReference>
<evidence type="ECO:0000256" key="3">
    <source>
        <dbReference type="ARBA" id="ARBA00023163"/>
    </source>
</evidence>
<dbReference type="Gene3D" id="3.40.50.880">
    <property type="match status" value="1"/>
</dbReference>
<keyword evidence="3" id="KW-0804">Transcription</keyword>
<dbReference type="SMART" id="SM00342">
    <property type="entry name" value="HTH_ARAC"/>
    <property type="match status" value="1"/>
</dbReference>
<dbReference type="PANTHER" id="PTHR43130">
    <property type="entry name" value="ARAC-FAMILY TRANSCRIPTIONAL REGULATOR"/>
    <property type="match status" value="1"/>
</dbReference>
<dbReference type="SUPFAM" id="SSF52317">
    <property type="entry name" value="Class I glutamine amidotransferase-like"/>
    <property type="match status" value="1"/>
</dbReference>
<dbReference type="Pfam" id="PF01965">
    <property type="entry name" value="DJ-1_PfpI"/>
    <property type="match status" value="1"/>
</dbReference>
<dbReference type="PROSITE" id="PS01124">
    <property type="entry name" value="HTH_ARAC_FAMILY_2"/>
    <property type="match status" value="1"/>
</dbReference>
<dbReference type="Proteomes" id="UP000248764">
    <property type="component" value="Unassembled WGS sequence"/>
</dbReference>
<reference evidence="6 7" key="1">
    <citation type="submission" date="2018-01" db="EMBL/GenBank/DDBJ databases">
        <title>Draft genome sequence of Jiangella sp. GTF31.</title>
        <authorList>
            <person name="Sahin N."/>
            <person name="Ay H."/>
            <person name="Saygin H."/>
        </authorList>
    </citation>
    <scope>NUCLEOTIDE SEQUENCE [LARGE SCALE GENOMIC DNA]</scope>
    <source>
        <strain evidence="6 7">GTF31</strain>
    </source>
</reference>
<evidence type="ECO:0000256" key="1">
    <source>
        <dbReference type="ARBA" id="ARBA00023015"/>
    </source>
</evidence>
<dbReference type="RefSeq" id="WP_111254264.1">
    <property type="nucleotide sequence ID" value="NZ_POTW01000015.1"/>
</dbReference>
<gene>
    <name evidence="6" type="ORF">C1I92_08685</name>
</gene>
<dbReference type="InterPro" id="IPR009057">
    <property type="entry name" value="Homeodomain-like_sf"/>
</dbReference>
<comment type="caution">
    <text evidence="6">The sequence shown here is derived from an EMBL/GenBank/DDBJ whole genome shotgun (WGS) entry which is preliminary data.</text>
</comment>
<dbReference type="AlphaFoldDB" id="A0A2W2C8K5"/>